<dbReference type="GO" id="GO:0003677">
    <property type="term" value="F:DNA binding"/>
    <property type="evidence" value="ECO:0007669"/>
    <property type="project" value="UniProtKB-KW"/>
</dbReference>
<dbReference type="InterPro" id="IPR000792">
    <property type="entry name" value="Tscrpt_reg_LuxR_C"/>
</dbReference>
<accession>A0ABR9ISF9</accession>
<feature type="domain" description="HTH luxR-type" evidence="1">
    <location>
        <begin position="302"/>
        <end position="359"/>
    </location>
</feature>
<dbReference type="InterPro" id="IPR016032">
    <property type="entry name" value="Sig_transdc_resp-reg_C-effctor"/>
</dbReference>
<dbReference type="Gene3D" id="1.10.10.10">
    <property type="entry name" value="Winged helix-like DNA-binding domain superfamily/Winged helix DNA-binding domain"/>
    <property type="match status" value="1"/>
</dbReference>
<evidence type="ECO:0000313" key="2">
    <source>
        <dbReference type="EMBL" id="MBE1506113.1"/>
    </source>
</evidence>
<name>A0ABR9ISF9_RHIVS</name>
<protein>
    <submittedName>
        <fullName evidence="2">DNA-binding CsgD family transcriptional regulator</fullName>
    </submittedName>
</protein>
<organism evidence="2 3">
    <name type="scientific">Rhizobium viscosum</name>
    <name type="common">Arthrobacter viscosus</name>
    <dbReference type="NCBI Taxonomy" id="1673"/>
    <lineage>
        <taxon>Bacteria</taxon>
        <taxon>Pseudomonadati</taxon>
        <taxon>Pseudomonadota</taxon>
        <taxon>Alphaproteobacteria</taxon>
        <taxon>Hyphomicrobiales</taxon>
        <taxon>Rhizobiaceae</taxon>
        <taxon>Rhizobium/Agrobacterium group</taxon>
        <taxon>Rhizobium</taxon>
    </lineage>
</organism>
<dbReference type="EMBL" id="JADBEC010000001">
    <property type="protein sequence ID" value="MBE1506113.1"/>
    <property type="molecule type" value="Genomic_DNA"/>
</dbReference>
<dbReference type="RefSeq" id="WP_192729860.1">
    <property type="nucleotide sequence ID" value="NZ_BAAAVL010000005.1"/>
</dbReference>
<evidence type="ECO:0000259" key="1">
    <source>
        <dbReference type="SMART" id="SM00421"/>
    </source>
</evidence>
<dbReference type="SMART" id="SM00421">
    <property type="entry name" value="HTH_LUXR"/>
    <property type="match status" value="1"/>
</dbReference>
<gene>
    <name evidence="2" type="ORF">H4W29_003294</name>
</gene>
<keyword evidence="2" id="KW-0238">DNA-binding</keyword>
<dbReference type="InterPro" id="IPR036388">
    <property type="entry name" value="WH-like_DNA-bd_sf"/>
</dbReference>
<comment type="caution">
    <text evidence="2">The sequence shown here is derived from an EMBL/GenBank/DDBJ whole genome shotgun (WGS) entry which is preliminary data.</text>
</comment>
<sequence length="371" mass="41509">MSITRQVDEKLIDSIYGIVFGEARWDAFLTELNGLLPGAGTSLFYHDAVRAEGSSQFHINMDQAWIDTYTRYYCRLNPWITGLNRTPTGQGAIGEDFISYAELSKTEFFNDFWHRHDGHGAVGMTILREGSRSFNLSITTTRWTDPDESRACAELLTRIGPHLRRAFIAVESGGRQKSHSEINGRLFDAIGVGVLLLNSERRLWSASVIGEAVLEQGTGVWLSPLGMLHLADKDADDRLTLMLRHGEEAQRQQTVLTDGRKIILLKLEKSHQPRFFERPVVAVLIEPKQSPTGLSDEKLRNDFGLTEAEIRVVRALVSGGSVAGLAAETSRSRETIRSQVRSVYMKTGARKQVELLRLIQFGERPAETPGE</sequence>
<dbReference type="SUPFAM" id="SSF46894">
    <property type="entry name" value="C-terminal effector domain of the bipartite response regulators"/>
    <property type="match status" value="1"/>
</dbReference>
<reference evidence="2 3" key="1">
    <citation type="submission" date="2020-10" db="EMBL/GenBank/DDBJ databases">
        <title>Sequencing the genomes of 1000 actinobacteria strains.</title>
        <authorList>
            <person name="Klenk H.-P."/>
        </authorList>
    </citation>
    <scope>NUCLEOTIDE SEQUENCE [LARGE SCALE GENOMIC DNA]</scope>
    <source>
        <strain evidence="2 3">DSM 7307</strain>
    </source>
</reference>
<keyword evidence="3" id="KW-1185">Reference proteome</keyword>
<evidence type="ECO:0000313" key="3">
    <source>
        <dbReference type="Proteomes" id="UP000620262"/>
    </source>
</evidence>
<proteinExistence type="predicted"/>
<dbReference type="Proteomes" id="UP000620262">
    <property type="component" value="Unassembled WGS sequence"/>
</dbReference>